<feature type="compositionally biased region" description="Polar residues" evidence="3">
    <location>
        <begin position="143"/>
        <end position="165"/>
    </location>
</feature>
<protein>
    <recommendedName>
        <fullName evidence="4">Actin interacting protein 3 C-terminal domain-containing protein</fullName>
    </recommendedName>
</protein>
<keyword evidence="6" id="KW-1185">Reference proteome</keyword>
<feature type="domain" description="Actin interacting protein 3 C-terminal" evidence="4">
    <location>
        <begin position="315"/>
        <end position="724"/>
    </location>
</feature>
<dbReference type="GO" id="GO:0099503">
    <property type="term" value="C:secretory vesicle"/>
    <property type="evidence" value="ECO:0007669"/>
    <property type="project" value="EnsemblFungi"/>
</dbReference>
<reference key="2">
    <citation type="submission" date="2011-08" db="EMBL/GenBank/DDBJ databases">
        <title>Genome sequence of Naumovozyma castellii.</title>
        <authorList>
            <person name="Gordon J.L."/>
            <person name="Armisen D."/>
            <person name="Proux-Wera E."/>
            <person name="OhEigeartaigh S.S."/>
            <person name="Byrne K.P."/>
            <person name="Wolfe K.H."/>
        </authorList>
    </citation>
    <scope>NUCLEOTIDE SEQUENCE</scope>
    <source>
        <strain>Type strain:CBS 4309</strain>
    </source>
</reference>
<dbReference type="GO" id="GO:0030953">
    <property type="term" value="P:astral microtubule organization"/>
    <property type="evidence" value="ECO:0007669"/>
    <property type="project" value="EnsemblFungi"/>
</dbReference>
<feature type="region of interest" description="Disordered" evidence="3">
    <location>
        <begin position="138"/>
        <end position="215"/>
    </location>
</feature>
<dbReference type="eggNOG" id="ENOG502QS95">
    <property type="taxonomic scope" value="Eukaryota"/>
</dbReference>
<dbReference type="GO" id="GO:0000133">
    <property type="term" value="C:polarisome"/>
    <property type="evidence" value="ECO:0007669"/>
    <property type="project" value="EnsemblFungi"/>
</dbReference>
<dbReference type="FunCoup" id="G0VKP2">
    <property type="interactions" value="93"/>
</dbReference>
<dbReference type="Pfam" id="PF03915">
    <property type="entry name" value="AIP3"/>
    <property type="match status" value="1"/>
</dbReference>
<dbReference type="GO" id="GO:0007121">
    <property type="term" value="P:bipolar cellular bud site selection"/>
    <property type="evidence" value="ECO:0007669"/>
    <property type="project" value="EnsemblFungi"/>
</dbReference>
<dbReference type="InterPro" id="IPR056279">
    <property type="entry name" value="Aip3p_Bud6_N"/>
</dbReference>
<dbReference type="KEGG" id="ncs:NCAS_0J01000"/>
<dbReference type="GO" id="GO:0008047">
    <property type="term" value="F:enzyme activator activity"/>
    <property type="evidence" value="ECO:0007669"/>
    <property type="project" value="EnsemblFungi"/>
</dbReference>
<dbReference type="PANTHER" id="PTHR22741:SF10">
    <property type="entry name" value="COILED-COIL DOMAIN-CONTAINING PROTEIN CG32809"/>
    <property type="match status" value="1"/>
</dbReference>
<dbReference type="InterPro" id="IPR022782">
    <property type="entry name" value="AIP3-like_C"/>
</dbReference>
<dbReference type="InterPro" id="IPR005613">
    <property type="entry name" value="AIP3_C"/>
</dbReference>
<dbReference type="GO" id="GO:0007118">
    <property type="term" value="P:budding cell apical bud growth"/>
    <property type="evidence" value="ECO:0007669"/>
    <property type="project" value="EnsemblFungi"/>
</dbReference>
<dbReference type="GO" id="GO:0005934">
    <property type="term" value="C:cellular bud tip"/>
    <property type="evidence" value="ECO:0007669"/>
    <property type="project" value="EnsemblFungi"/>
</dbReference>
<dbReference type="EMBL" id="HE576761">
    <property type="protein sequence ID" value="CCC72079.1"/>
    <property type="molecule type" value="Genomic_DNA"/>
</dbReference>
<dbReference type="GO" id="GO:0051127">
    <property type="term" value="P:positive regulation of actin nucleation"/>
    <property type="evidence" value="ECO:0007669"/>
    <property type="project" value="EnsemblFungi"/>
</dbReference>
<dbReference type="GO" id="GO:0051017">
    <property type="term" value="P:actin filament bundle assembly"/>
    <property type="evidence" value="ECO:0007669"/>
    <property type="project" value="EnsemblFungi"/>
</dbReference>
<dbReference type="Pfam" id="PF23153">
    <property type="entry name" value="Aip3p_Bud6_N"/>
    <property type="match status" value="1"/>
</dbReference>
<feature type="compositionally biased region" description="Polar residues" evidence="3">
    <location>
        <begin position="174"/>
        <end position="203"/>
    </location>
</feature>
<proteinExistence type="predicted"/>
<sequence>MDNKRRSSSASINGGSSIETTVTKLLMSTKHLLQTLTQWSKGAATGRNVSDAYVQLGNDFKIVSKFFTHAKVDVSDLGDVPLDLRKVLEVTLREPASDETLNKYLPGIREIIVTLLDKLKVKQALLKNMRQDQAVKMRHRQHSSISSNVPLVLNSSGGATPSIGHSSPEHKDIGTSTKENTPTVNTSDDETTSFATAPSNQTAMLEPPKSRNSQNEEALIQLKKGTNLQRRASKRYSAYHMAKLTNQSTTEAAAAAALASIPNPPPQLPKSSLTETITAAPATIEVEKLPSPTKPALIDNTNDKVSADNNICSLFLMYKNKVKKCRTVLPTNMNRLRLLFVERFAYSPGGDSFPDIYIKDLRHGVFYELDDSNFSELQDGSTVELRIDGGKKEVGPINNIQEIGAIIKLEVAKSQKEIIDLLKSSNLTHSSADEKNVNHSAPESTTNLTKIDDEAVNKINRELAILKQVHNSNKTNMEQITSNLLEKVAKFKSMSFNTKTSANKVYMEKSQAELGEVSDSLLSRVDDLQDLIEVLRKDVADRGAEPSKKKLESVQKILEDAENDLEKMKKFISTEKPQWKKIWEAELDKVCEEQQFLTLQEDLVLDLNEDLAKAAETFGLINMCCEEKEKNPTRPKANPILPILKPGTFHQVRDQMLMAVESINPDHESRLKALDKAQRLWQKEKEFKDGDEFEDELGNFVGNSNLKKSGGVEEVERLRRQRDEENLRANFGGVL</sequence>
<dbReference type="GO" id="GO:0043332">
    <property type="term" value="C:mating projection tip"/>
    <property type="evidence" value="ECO:0007669"/>
    <property type="project" value="EnsemblFungi"/>
</dbReference>
<dbReference type="RefSeq" id="XP_003678418.1">
    <property type="nucleotide sequence ID" value="XM_003678370.1"/>
</dbReference>
<dbReference type="GeneID" id="96905777"/>
<dbReference type="GO" id="GO:0000131">
    <property type="term" value="C:incipient cellular bud site"/>
    <property type="evidence" value="ECO:0007669"/>
    <property type="project" value="EnsemblFungi"/>
</dbReference>
<accession>G0VKP2</accession>
<dbReference type="GO" id="GO:0032880">
    <property type="term" value="P:regulation of protein localization"/>
    <property type="evidence" value="ECO:0007669"/>
    <property type="project" value="EnsemblFungi"/>
</dbReference>
<dbReference type="GO" id="GO:0005935">
    <property type="term" value="C:cellular bud neck"/>
    <property type="evidence" value="ECO:0007669"/>
    <property type="project" value="EnsemblFungi"/>
</dbReference>
<dbReference type="AlphaFoldDB" id="G0VKP2"/>
<reference evidence="5 6" key="1">
    <citation type="journal article" date="2011" name="Proc. Natl. Acad. Sci. U.S.A.">
        <title>Evolutionary erosion of yeast sex chromosomes by mating-type switching accidents.</title>
        <authorList>
            <person name="Gordon J.L."/>
            <person name="Armisen D."/>
            <person name="Proux-Wera E."/>
            <person name="Oheigeartaigh S.S."/>
            <person name="Byrne K.P."/>
            <person name="Wolfe K.H."/>
        </authorList>
    </citation>
    <scope>NUCLEOTIDE SEQUENCE [LARGE SCALE GENOMIC DNA]</scope>
    <source>
        <strain evidence="6">ATCC 76901 / BCRC 22586 / CBS 4309 / NBRC 1992 / NRRL Y-12630</strain>
    </source>
</reference>
<dbReference type="GO" id="GO:0005816">
    <property type="term" value="C:spindle pole body"/>
    <property type="evidence" value="ECO:0007669"/>
    <property type="project" value="EnsemblFungi"/>
</dbReference>
<dbReference type="OMA" id="RFSAYHM"/>
<dbReference type="Gene3D" id="1.20.58.1540">
    <property type="entry name" value="Actin interacting protein 3, C-terminal domain"/>
    <property type="match status" value="1"/>
</dbReference>
<feature type="coiled-coil region" evidence="2">
    <location>
        <begin position="518"/>
        <end position="571"/>
    </location>
</feature>
<dbReference type="InterPro" id="IPR051825">
    <property type="entry name" value="SRCIN1"/>
</dbReference>
<evidence type="ECO:0000313" key="6">
    <source>
        <dbReference type="Proteomes" id="UP000001640"/>
    </source>
</evidence>
<dbReference type="SMART" id="SM00806">
    <property type="entry name" value="AIP3"/>
    <property type="match status" value="1"/>
</dbReference>
<evidence type="ECO:0000256" key="1">
    <source>
        <dbReference type="ARBA" id="ARBA00023054"/>
    </source>
</evidence>
<name>G0VKP2_NAUCA</name>
<dbReference type="GO" id="GO:0090338">
    <property type="term" value="P:positive regulation of formin-nucleated actin cable assembly"/>
    <property type="evidence" value="ECO:0007669"/>
    <property type="project" value="EnsemblFungi"/>
</dbReference>
<keyword evidence="1 2" id="KW-0175">Coiled coil</keyword>
<dbReference type="PANTHER" id="PTHR22741">
    <property type="entry name" value="P140CAP/SNIP-RELATED"/>
    <property type="match status" value="1"/>
</dbReference>
<evidence type="ECO:0000313" key="5">
    <source>
        <dbReference type="EMBL" id="CCC72079.1"/>
    </source>
</evidence>
<organism evidence="5 6">
    <name type="scientific">Naumovozyma castellii</name>
    <name type="common">Yeast</name>
    <name type="synonym">Saccharomyces castellii</name>
    <dbReference type="NCBI Taxonomy" id="27288"/>
    <lineage>
        <taxon>Eukaryota</taxon>
        <taxon>Fungi</taxon>
        <taxon>Dikarya</taxon>
        <taxon>Ascomycota</taxon>
        <taxon>Saccharomycotina</taxon>
        <taxon>Saccharomycetes</taxon>
        <taxon>Saccharomycetales</taxon>
        <taxon>Saccharomycetaceae</taxon>
        <taxon>Naumovozyma</taxon>
    </lineage>
</organism>
<evidence type="ECO:0000259" key="4">
    <source>
        <dbReference type="SMART" id="SM00806"/>
    </source>
</evidence>
<dbReference type="GO" id="GO:0005519">
    <property type="term" value="F:cytoskeletal regulatory protein binding"/>
    <property type="evidence" value="ECO:0007669"/>
    <property type="project" value="EnsemblFungi"/>
</dbReference>
<dbReference type="InParanoid" id="G0VKP2"/>
<gene>
    <name evidence="5" type="primary">NCAS0J01000</name>
    <name evidence="5" type="ordered locus">NCAS_0J01000</name>
</gene>
<dbReference type="GO" id="GO:0003779">
    <property type="term" value="F:actin binding"/>
    <property type="evidence" value="ECO:0007669"/>
    <property type="project" value="EnsemblFungi"/>
</dbReference>
<evidence type="ECO:0000256" key="3">
    <source>
        <dbReference type="SAM" id="MobiDB-lite"/>
    </source>
</evidence>
<dbReference type="STRING" id="1064592.G0VKP2"/>
<evidence type="ECO:0000256" key="2">
    <source>
        <dbReference type="SAM" id="Coils"/>
    </source>
</evidence>
<dbReference type="OrthoDB" id="783096at2759"/>
<dbReference type="GO" id="GO:0007124">
    <property type="term" value="P:pseudohyphal growth"/>
    <property type="evidence" value="ECO:0007669"/>
    <property type="project" value="EnsemblFungi"/>
</dbReference>
<dbReference type="GO" id="GO:0071474">
    <property type="term" value="P:cellular hyperosmotic response"/>
    <property type="evidence" value="ECO:0007669"/>
    <property type="project" value="EnsemblFungi"/>
</dbReference>
<dbReference type="Proteomes" id="UP000001640">
    <property type="component" value="Chromosome 10"/>
</dbReference>
<dbReference type="HOGENOM" id="CLU_005287_0_0_1"/>